<organism evidence="3 4">
    <name type="scientific">Capsicum baccatum</name>
    <name type="common">Peruvian pepper</name>
    <dbReference type="NCBI Taxonomy" id="33114"/>
    <lineage>
        <taxon>Eukaryota</taxon>
        <taxon>Viridiplantae</taxon>
        <taxon>Streptophyta</taxon>
        <taxon>Embryophyta</taxon>
        <taxon>Tracheophyta</taxon>
        <taxon>Spermatophyta</taxon>
        <taxon>Magnoliopsida</taxon>
        <taxon>eudicotyledons</taxon>
        <taxon>Gunneridae</taxon>
        <taxon>Pentapetalae</taxon>
        <taxon>asterids</taxon>
        <taxon>lamiids</taxon>
        <taxon>Solanales</taxon>
        <taxon>Solanaceae</taxon>
        <taxon>Solanoideae</taxon>
        <taxon>Capsiceae</taxon>
        <taxon>Capsicum</taxon>
    </lineage>
</organism>
<gene>
    <name evidence="3" type="ORF">CQW23_22831</name>
</gene>
<protein>
    <submittedName>
        <fullName evidence="3">Uncharacterized protein</fullName>
    </submittedName>
</protein>
<accession>A0A2G2W206</accession>
<dbReference type="PANTHER" id="PTHR24320:SF200">
    <property type="entry name" value="DEHYDROGENASE_REDUCTASE SDR FAMILY MEMBER FEY"/>
    <property type="match status" value="1"/>
</dbReference>
<comment type="caution">
    <text evidence="3">The sequence shown here is derived from an EMBL/GenBank/DDBJ whole genome shotgun (WGS) entry which is preliminary data.</text>
</comment>
<evidence type="ECO:0000313" key="4">
    <source>
        <dbReference type="Proteomes" id="UP000224567"/>
    </source>
</evidence>
<dbReference type="OrthoDB" id="191139at2759"/>
<keyword evidence="2" id="KW-0560">Oxidoreductase</keyword>
<comment type="similarity">
    <text evidence="1">Belongs to the short-chain dehydrogenases/reductases (SDR) family.</text>
</comment>
<evidence type="ECO:0000256" key="2">
    <source>
        <dbReference type="ARBA" id="ARBA00023002"/>
    </source>
</evidence>
<reference evidence="3 4" key="1">
    <citation type="journal article" date="2017" name="Genome Biol.">
        <title>New reference genome sequences of hot pepper reveal the massive evolution of plant disease-resistance genes by retroduplication.</title>
        <authorList>
            <person name="Kim S."/>
            <person name="Park J."/>
            <person name="Yeom S.I."/>
            <person name="Kim Y.M."/>
            <person name="Seo E."/>
            <person name="Kim K.T."/>
            <person name="Kim M.S."/>
            <person name="Lee J.M."/>
            <person name="Cheong K."/>
            <person name="Shin H.S."/>
            <person name="Kim S.B."/>
            <person name="Han K."/>
            <person name="Lee J."/>
            <person name="Park M."/>
            <person name="Lee H.A."/>
            <person name="Lee H.Y."/>
            <person name="Lee Y."/>
            <person name="Oh S."/>
            <person name="Lee J.H."/>
            <person name="Choi E."/>
            <person name="Choi E."/>
            <person name="Lee S.E."/>
            <person name="Jeon J."/>
            <person name="Kim H."/>
            <person name="Choi G."/>
            <person name="Song H."/>
            <person name="Lee J."/>
            <person name="Lee S.C."/>
            <person name="Kwon J.K."/>
            <person name="Lee H.Y."/>
            <person name="Koo N."/>
            <person name="Hong Y."/>
            <person name="Kim R.W."/>
            <person name="Kang W.H."/>
            <person name="Huh J.H."/>
            <person name="Kang B.C."/>
            <person name="Yang T.J."/>
            <person name="Lee Y.H."/>
            <person name="Bennetzen J.L."/>
            <person name="Choi D."/>
        </authorList>
    </citation>
    <scope>NUCLEOTIDE SEQUENCE [LARGE SCALE GENOMIC DNA]</scope>
    <source>
        <strain evidence="4">cv. PBC81</strain>
    </source>
</reference>
<dbReference type="PRINTS" id="PR00081">
    <property type="entry name" value="GDHRDH"/>
</dbReference>
<dbReference type="STRING" id="33114.A0A2G2W206"/>
<dbReference type="EMBL" id="MLFT02000009">
    <property type="protein sequence ID" value="PHT39258.1"/>
    <property type="molecule type" value="Genomic_DNA"/>
</dbReference>
<dbReference type="Gene3D" id="3.40.50.720">
    <property type="entry name" value="NAD(P)-binding Rossmann-like Domain"/>
    <property type="match status" value="2"/>
</dbReference>
<dbReference type="Pfam" id="PF00106">
    <property type="entry name" value="adh_short"/>
    <property type="match status" value="1"/>
</dbReference>
<evidence type="ECO:0000256" key="1">
    <source>
        <dbReference type="ARBA" id="ARBA00006484"/>
    </source>
</evidence>
<dbReference type="PANTHER" id="PTHR24320">
    <property type="entry name" value="RETINOL DEHYDROGENASE"/>
    <property type="match status" value="1"/>
</dbReference>
<reference evidence="4" key="2">
    <citation type="journal article" date="2017" name="J. Anim. Genet.">
        <title>Multiple reference genome sequences of hot pepper reveal the massive evolution of plant disease resistance genes by retroduplication.</title>
        <authorList>
            <person name="Kim S."/>
            <person name="Park J."/>
            <person name="Yeom S.-I."/>
            <person name="Kim Y.-M."/>
            <person name="Seo E."/>
            <person name="Kim K.-T."/>
            <person name="Kim M.-S."/>
            <person name="Lee J.M."/>
            <person name="Cheong K."/>
            <person name="Shin H.-S."/>
            <person name="Kim S.-B."/>
            <person name="Han K."/>
            <person name="Lee J."/>
            <person name="Park M."/>
            <person name="Lee H.-A."/>
            <person name="Lee H.-Y."/>
            <person name="Lee Y."/>
            <person name="Oh S."/>
            <person name="Lee J.H."/>
            <person name="Choi E."/>
            <person name="Choi E."/>
            <person name="Lee S.E."/>
            <person name="Jeon J."/>
            <person name="Kim H."/>
            <person name="Choi G."/>
            <person name="Song H."/>
            <person name="Lee J."/>
            <person name="Lee S.-C."/>
            <person name="Kwon J.-K."/>
            <person name="Lee H.-Y."/>
            <person name="Koo N."/>
            <person name="Hong Y."/>
            <person name="Kim R.W."/>
            <person name="Kang W.-H."/>
            <person name="Huh J.H."/>
            <person name="Kang B.-C."/>
            <person name="Yang T.-J."/>
            <person name="Lee Y.-H."/>
            <person name="Bennetzen J.L."/>
            <person name="Choi D."/>
        </authorList>
    </citation>
    <scope>NUCLEOTIDE SEQUENCE [LARGE SCALE GENOMIC DNA]</scope>
    <source>
        <strain evidence="4">cv. PBC81</strain>
    </source>
</reference>
<dbReference type="SUPFAM" id="SSF51735">
    <property type="entry name" value="NAD(P)-binding Rossmann-fold domains"/>
    <property type="match status" value="1"/>
</dbReference>
<evidence type="ECO:0000313" key="3">
    <source>
        <dbReference type="EMBL" id="PHT39258.1"/>
    </source>
</evidence>
<dbReference type="GO" id="GO:0016491">
    <property type="term" value="F:oxidoreductase activity"/>
    <property type="evidence" value="ECO:0007669"/>
    <property type="project" value="UniProtKB-KW"/>
</dbReference>
<dbReference type="InterPro" id="IPR036291">
    <property type="entry name" value="NAD(P)-bd_dom_sf"/>
</dbReference>
<sequence length="371" mass="41529">MANESETKKKKNTSASEEAKAPLKKEALGWMEWLRGWFYLVYEMLFQRILASHLHNPMPLPPINDLTCIVTGSTSGIGREIARQLAEAGAHVVMAVRSTNRAQELIRKWQEDWSGKGLPLNIEILLHDSQKHGMSTWHHYMFSSIMLAYFRLEMHYVGFVDPEDMNVVSGKRKYTSVVGYGGSKLAQIMFSSVLHKRLPAETGISVVCNTPGIVLTNVSNYLSNDLHAYYLNWLVAAGSRSTLFAATDPQISEYCEMLKADDWPVCAYISHDCRPTNASEEAHNVGTSYKVWEKTLELVGLPSDAVESLIEGEEIINADMEIPRSNPSTCLLLSACTGSDCIYYPHNLALNSRHTFNSPLLLIHVIETCIT</sequence>
<proteinExistence type="inferred from homology"/>
<keyword evidence="4" id="KW-1185">Reference proteome</keyword>
<dbReference type="InterPro" id="IPR002347">
    <property type="entry name" value="SDR_fam"/>
</dbReference>
<dbReference type="Proteomes" id="UP000224567">
    <property type="component" value="Unassembled WGS sequence"/>
</dbReference>
<dbReference type="AlphaFoldDB" id="A0A2G2W206"/>
<name>A0A2G2W206_CAPBA</name>